<comment type="caution">
    <text evidence="2">The sequence shown here is derived from an EMBL/GenBank/DDBJ whole genome shotgun (WGS) entry which is preliminary data.</text>
</comment>
<keyword evidence="3" id="KW-1185">Reference proteome</keyword>
<accession>A0A9X2DTJ1</accession>
<evidence type="ECO:0000256" key="1">
    <source>
        <dbReference type="SAM" id="Phobius"/>
    </source>
</evidence>
<reference evidence="2" key="1">
    <citation type="submission" date="2022-05" db="EMBL/GenBank/DDBJ databases">
        <title>Comparative Genomics of Spacecraft Associated Microbes.</title>
        <authorList>
            <person name="Tran M.T."/>
            <person name="Wright A."/>
            <person name="Seuylemezian A."/>
            <person name="Eisen J."/>
            <person name="Coil D."/>
        </authorList>
    </citation>
    <scope>NUCLEOTIDE SEQUENCE</scope>
    <source>
        <strain evidence="2">214.1.1</strain>
    </source>
</reference>
<sequence length="204" mass="23508">MDRRKDEHGLRFTEEDRKKVFQKIKEQEAGNGDQPGGTIAARLKKAVPLSASIIVLILFAGLLLLTINESLFTQTGQAPSSEEEAWIEDIEELSFIWANALKERDGKPRYEMMSAEAKEKFIEEQKTVSGTDWNYVLCCSSPWVVEFEIERKDEHSVMITYLTQTSEPRYYKSVEVISFREENGRAVVDEYETVLEDEEVREAE</sequence>
<evidence type="ECO:0000313" key="3">
    <source>
        <dbReference type="Proteomes" id="UP001139179"/>
    </source>
</evidence>
<dbReference type="AlphaFoldDB" id="A0A9X2DTJ1"/>
<protein>
    <submittedName>
        <fullName evidence="2">Uncharacterized protein</fullName>
    </submittedName>
</protein>
<dbReference type="RefSeq" id="WP_251224850.1">
    <property type="nucleotide sequence ID" value="NZ_JAMBOL010000030.1"/>
</dbReference>
<feature type="transmembrane region" description="Helical" evidence="1">
    <location>
        <begin position="46"/>
        <end position="67"/>
    </location>
</feature>
<evidence type="ECO:0000313" key="2">
    <source>
        <dbReference type="EMBL" id="MCM3716177.1"/>
    </source>
</evidence>
<dbReference type="EMBL" id="JAMBOL010000030">
    <property type="protein sequence ID" value="MCM3716177.1"/>
    <property type="molecule type" value="Genomic_DNA"/>
</dbReference>
<name>A0A9X2DTJ1_9BACI</name>
<organism evidence="2 3">
    <name type="scientific">Halalkalibacter oceani</name>
    <dbReference type="NCBI Taxonomy" id="1653776"/>
    <lineage>
        <taxon>Bacteria</taxon>
        <taxon>Bacillati</taxon>
        <taxon>Bacillota</taxon>
        <taxon>Bacilli</taxon>
        <taxon>Bacillales</taxon>
        <taxon>Bacillaceae</taxon>
        <taxon>Halalkalibacter</taxon>
    </lineage>
</organism>
<keyword evidence="1" id="KW-1133">Transmembrane helix</keyword>
<dbReference type="Proteomes" id="UP001139179">
    <property type="component" value="Unassembled WGS sequence"/>
</dbReference>
<gene>
    <name evidence="2" type="ORF">M3202_19215</name>
</gene>
<keyword evidence="1" id="KW-0812">Transmembrane</keyword>
<proteinExistence type="predicted"/>
<keyword evidence="1" id="KW-0472">Membrane</keyword>